<comment type="caution">
    <text evidence="2">The sequence shown here is derived from an EMBL/GenBank/DDBJ whole genome shotgun (WGS) entry which is preliminary data.</text>
</comment>
<keyword evidence="3" id="KW-1185">Reference proteome</keyword>
<gene>
    <name evidence="2" type="ORF">FNY66_07935</name>
</gene>
<evidence type="ECO:0000256" key="1">
    <source>
        <dbReference type="SAM" id="MobiDB-lite"/>
    </source>
</evidence>
<dbReference type="AlphaFoldDB" id="A0A5M9HY22"/>
<sequence length="485" mass="53941">MRKAEITAFLSMVFVLLVSFVLGILEISFIQTSKNLSRLSADRAVFSVFGEYHEKLLSDYHIFAIEGSYGTGEFSEEKLTERMQYYGTGDMKYDVTGIQYLTDRQGQPFREQVLQYMEEKYGISIIRDFTGLTTEWKEQAVLGKEMEEKEKGILEEADSLMENAQIPEKTEENGGSDISETDGENTEQGNPFTCIEQIEKSGILSVVMPKDMELSGKEIDLGAQASNRSLNTGRGTFPVRQGTDGLEEKLLFNEYILNNLSNAVSDPAAQSSEGVGITSENSDRSLSYETEYVIEGKASDKENLESFLMKLLLVRMALNYVYLIGDSEKQSEAAAFAAAVTTVLLIPEAAGALKQLVLLAWAAGESIVDIRTLLSGKKAALVKSSDTWQLPLSSLLTLGSSNEQIGGEDVPGGVEYKDYLRIFLFLENPDDVNMRLLDRIEENIKTEYGMDYFKADQCVTKLEADSTSEILGGITYEFPVYFGYE</sequence>
<feature type="region of interest" description="Disordered" evidence="1">
    <location>
        <begin position="164"/>
        <end position="188"/>
    </location>
</feature>
<name>A0A5M9HY22_9FIRM</name>
<dbReference type="RefSeq" id="WP_150310781.1">
    <property type="nucleotide sequence ID" value="NZ_VMSO01000008.1"/>
</dbReference>
<organism evidence="2 3">
    <name type="scientific">Mediterraneibacter catenae</name>
    <dbReference type="NCBI Taxonomy" id="2594882"/>
    <lineage>
        <taxon>Bacteria</taxon>
        <taxon>Bacillati</taxon>
        <taxon>Bacillota</taxon>
        <taxon>Clostridia</taxon>
        <taxon>Lachnospirales</taxon>
        <taxon>Lachnospiraceae</taxon>
        <taxon>Mediterraneibacter</taxon>
    </lineage>
</organism>
<dbReference type="OrthoDB" id="5135382at2"/>
<dbReference type="EMBL" id="VMSO01000008">
    <property type="protein sequence ID" value="KAA8501523.1"/>
    <property type="molecule type" value="Genomic_DNA"/>
</dbReference>
<dbReference type="Pfam" id="PF18960">
    <property type="entry name" value="DUF5702"/>
    <property type="match status" value="1"/>
</dbReference>
<evidence type="ECO:0000313" key="3">
    <source>
        <dbReference type="Proteomes" id="UP000322025"/>
    </source>
</evidence>
<reference evidence="2" key="1">
    <citation type="submission" date="2019-07" db="EMBL/GenBank/DDBJ databases">
        <authorList>
            <person name="Wongkuna S."/>
            <person name="Scaria J."/>
        </authorList>
    </citation>
    <scope>NUCLEOTIDE SEQUENCE [LARGE SCALE GENOMIC DNA]</scope>
    <source>
        <strain evidence="2">SW178</strain>
    </source>
</reference>
<proteinExistence type="predicted"/>
<accession>A0A5M9HY22</accession>
<protein>
    <submittedName>
        <fullName evidence="2">Uncharacterized protein</fullName>
    </submittedName>
</protein>
<dbReference type="Proteomes" id="UP000322025">
    <property type="component" value="Unassembled WGS sequence"/>
</dbReference>
<evidence type="ECO:0000313" key="2">
    <source>
        <dbReference type="EMBL" id="KAA8501523.1"/>
    </source>
</evidence>
<dbReference type="InterPro" id="IPR043756">
    <property type="entry name" value="DUF5702"/>
</dbReference>